<protein>
    <recommendedName>
        <fullName evidence="5">Signal transduction histidine kinase</fullName>
    </recommendedName>
</protein>
<proteinExistence type="predicted"/>
<evidence type="ECO:0000313" key="4">
    <source>
        <dbReference type="Proteomes" id="UP000199531"/>
    </source>
</evidence>
<keyword evidence="4" id="KW-1185">Reference proteome</keyword>
<sequence>MRNRTILMIIFFILVAAFVALNWAELSRPTALNLGMSEVQGPLGLVMLGILGLAVILFLVYAVTLQTASLLEARNHTKELNAQRDLANKAEVSRFTELRGVIDQIESDSRTRQNELKQWFEQRMATLQQEMGSKIDNSGNTLAAYMGELEDRFEGRSSARPAGPRTIDDVTPRG</sequence>
<name>A0A1H8FV59_9BURK</name>
<keyword evidence="2" id="KW-1133">Transmembrane helix</keyword>
<keyword evidence="2" id="KW-0812">Transmembrane</keyword>
<dbReference type="RefSeq" id="WP_091815023.1">
    <property type="nucleotide sequence ID" value="NZ_FOCW01000001.1"/>
</dbReference>
<feature type="transmembrane region" description="Helical" evidence="2">
    <location>
        <begin position="44"/>
        <end position="64"/>
    </location>
</feature>
<organism evidence="3 4">
    <name type="scientific">Brachymonas denitrificans DSM 15123</name>
    <dbReference type="NCBI Taxonomy" id="1121117"/>
    <lineage>
        <taxon>Bacteria</taxon>
        <taxon>Pseudomonadati</taxon>
        <taxon>Pseudomonadota</taxon>
        <taxon>Betaproteobacteria</taxon>
        <taxon>Burkholderiales</taxon>
        <taxon>Comamonadaceae</taxon>
        <taxon>Brachymonas</taxon>
    </lineage>
</organism>
<dbReference type="Proteomes" id="UP000199531">
    <property type="component" value="Unassembled WGS sequence"/>
</dbReference>
<evidence type="ECO:0008006" key="5">
    <source>
        <dbReference type="Google" id="ProtNLM"/>
    </source>
</evidence>
<dbReference type="EMBL" id="FOCW01000001">
    <property type="protein sequence ID" value="SEN35529.1"/>
    <property type="molecule type" value="Genomic_DNA"/>
</dbReference>
<keyword evidence="2" id="KW-0472">Membrane</keyword>
<evidence type="ECO:0000313" key="3">
    <source>
        <dbReference type="EMBL" id="SEN35529.1"/>
    </source>
</evidence>
<feature type="transmembrane region" description="Helical" evidence="2">
    <location>
        <begin position="7"/>
        <end position="24"/>
    </location>
</feature>
<dbReference type="AlphaFoldDB" id="A0A1H8FV59"/>
<accession>A0A1H8FV59</accession>
<gene>
    <name evidence="3" type="ORF">SAMN02745977_01196</name>
</gene>
<feature type="region of interest" description="Disordered" evidence="1">
    <location>
        <begin position="152"/>
        <end position="174"/>
    </location>
</feature>
<evidence type="ECO:0000256" key="2">
    <source>
        <dbReference type="SAM" id="Phobius"/>
    </source>
</evidence>
<dbReference type="OrthoDB" id="8563966at2"/>
<reference evidence="3 4" key="1">
    <citation type="submission" date="2016-10" db="EMBL/GenBank/DDBJ databases">
        <authorList>
            <person name="de Groot N.N."/>
        </authorList>
    </citation>
    <scope>NUCLEOTIDE SEQUENCE [LARGE SCALE GENOMIC DNA]</scope>
    <source>
        <strain evidence="3 4">DSM 15123</strain>
    </source>
</reference>
<evidence type="ECO:0000256" key="1">
    <source>
        <dbReference type="SAM" id="MobiDB-lite"/>
    </source>
</evidence>